<evidence type="ECO:0000256" key="1">
    <source>
        <dbReference type="ARBA" id="ARBA00004496"/>
    </source>
</evidence>
<reference evidence="6 7" key="1">
    <citation type="submission" date="2020-12" db="EMBL/GenBank/DDBJ databases">
        <authorList>
            <person name="Awala S.I."/>
            <person name="Gwak J.-H."/>
            <person name="Kim S.-J."/>
            <person name="Rhee S.-K."/>
        </authorList>
    </citation>
    <scope>NUCLEOTIDE SEQUENCE [LARGE SCALE GENOMIC DNA]</scope>
    <source>
        <strain evidence="6 7">IT5</strain>
    </source>
</reference>
<dbReference type="InterPro" id="IPR007581">
    <property type="entry name" value="Endonuclease-V"/>
</dbReference>
<dbReference type="PANTHER" id="PTHR28511">
    <property type="entry name" value="ENDONUCLEASE V"/>
    <property type="match status" value="1"/>
</dbReference>
<evidence type="ECO:0000313" key="6">
    <source>
        <dbReference type="EMBL" id="QSR87167.1"/>
    </source>
</evidence>
<evidence type="ECO:0000256" key="4">
    <source>
        <dbReference type="ARBA" id="ARBA00022759"/>
    </source>
</evidence>
<dbReference type="GO" id="GO:0004519">
    <property type="term" value="F:endonuclease activity"/>
    <property type="evidence" value="ECO:0007669"/>
    <property type="project" value="UniProtKB-KW"/>
</dbReference>
<proteinExistence type="predicted"/>
<dbReference type="Gene3D" id="3.30.2170.10">
    <property type="entry name" value="archaeoglobus fulgidus dsm 4304 superfamily"/>
    <property type="match status" value="1"/>
</dbReference>
<evidence type="ECO:0000256" key="2">
    <source>
        <dbReference type="ARBA" id="ARBA00022490"/>
    </source>
</evidence>
<dbReference type="PANTHER" id="PTHR28511:SF1">
    <property type="entry name" value="ENDONUCLEASE V"/>
    <property type="match status" value="1"/>
</dbReference>
<keyword evidence="7" id="KW-1185">Reference proteome</keyword>
<keyword evidence="3" id="KW-0540">Nuclease</keyword>
<sequence length="245" mass="27236">MRAGGWPTGIEQLIQEQKRMASLVFPPWEGSLGSIRCGGVFVCYERGKREAGKRGDWGWAASVLIFPDGQTQSFCVEGRTPFDYVPGCLALREGPLLEEALLGLGSLPDLLFVNATARDHPYRAGLALHLGFKLDIPSIGITRKPLLAEGALPGNKRGETSELRIGNQTVGFWLRTQDNKAPLVVHPGYRIDFEKAKETVLFYTEKYRTPQPLRLARQLSRLLRAGMIRPSVLKDNDCDEKRGNC</sequence>
<dbReference type="Pfam" id="PF04493">
    <property type="entry name" value="Endonuclease_5"/>
    <property type="match status" value="1"/>
</dbReference>
<dbReference type="RefSeq" id="WP_206847617.1">
    <property type="nucleotide sequence ID" value="NZ_CP065956.1"/>
</dbReference>
<accession>A0ABX7PW18</accession>
<keyword evidence="2" id="KW-0963">Cytoplasm</keyword>
<dbReference type="Proteomes" id="UP000663088">
    <property type="component" value="Chromosome"/>
</dbReference>
<organism evidence="6 7">
    <name type="scientific">Candidatus Methylacidiphilum infernorum</name>
    <dbReference type="NCBI Taxonomy" id="511746"/>
    <lineage>
        <taxon>Bacteria</taxon>
        <taxon>Pseudomonadati</taxon>
        <taxon>Verrucomicrobiota</taxon>
        <taxon>Methylacidiphilae</taxon>
        <taxon>Methylacidiphilales</taxon>
        <taxon>Methylacidiphilaceae</taxon>
        <taxon>Methylacidiphilum (ex Ratnadevi et al. 2023)</taxon>
    </lineage>
</organism>
<keyword evidence="4 6" id="KW-0255">Endonuclease</keyword>
<evidence type="ECO:0000313" key="7">
    <source>
        <dbReference type="Proteomes" id="UP000663088"/>
    </source>
</evidence>
<protein>
    <submittedName>
        <fullName evidence="6">Endonuclease V</fullName>
    </submittedName>
</protein>
<evidence type="ECO:0000256" key="3">
    <source>
        <dbReference type="ARBA" id="ARBA00022722"/>
    </source>
</evidence>
<dbReference type="CDD" id="cd06559">
    <property type="entry name" value="Endonuclease_V"/>
    <property type="match status" value="1"/>
</dbReference>
<keyword evidence="5" id="KW-0378">Hydrolase</keyword>
<comment type="subcellular location">
    <subcellularLocation>
        <location evidence="1">Cytoplasm</location>
    </subcellularLocation>
</comment>
<name>A0ABX7PW18_9BACT</name>
<evidence type="ECO:0000256" key="5">
    <source>
        <dbReference type="ARBA" id="ARBA00022801"/>
    </source>
</evidence>
<gene>
    <name evidence="6" type="ORF">EM20IM_02155</name>
</gene>
<dbReference type="EMBL" id="CP065956">
    <property type="protein sequence ID" value="QSR87167.1"/>
    <property type="molecule type" value="Genomic_DNA"/>
</dbReference>